<dbReference type="Proteomes" id="UP001420932">
    <property type="component" value="Unassembled WGS sequence"/>
</dbReference>
<reference evidence="1 2" key="1">
    <citation type="submission" date="2024-01" db="EMBL/GenBank/DDBJ databases">
        <title>Genome assemblies of Stephania.</title>
        <authorList>
            <person name="Yang L."/>
        </authorList>
    </citation>
    <scope>NUCLEOTIDE SEQUENCE [LARGE SCALE GENOMIC DNA]</scope>
    <source>
        <strain evidence="1">YNDBR</strain>
        <tissue evidence="1">Leaf</tissue>
    </source>
</reference>
<evidence type="ECO:0000313" key="2">
    <source>
        <dbReference type="Proteomes" id="UP001420932"/>
    </source>
</evidence>
<accession>A0AAP0KYD7</accession>
<dbReference type="PANTHER" id="PTHR35218:SF9">
    <property type="entry name" value="ENDONUCLEASE_EXONUCLEASE_PHOSPHATASE DOMAIN-CONTAINING PROTEIN"/>
    <property type="match status" value="1"/>
</dbReference>
<keyword evidence="2" id="KW-1185">Reference proteome</keyword>
<sequence>MSIIPWTCHGAKSPNFKSSFKEIVRINNPDLVAILEQRISGVQADQVVKSLGFTNWWMCRVM</sequence>
<proteinExistence type="predicted"/>
<organism evidence="1 2">
    <name type="scientific">Stephania yunnanensis</name>
    <dbReference type="NCBI Taxonomy" id="152371"/>
    <lineage>
        <taxon>Eukaryota</taxon>
        <taxon>Viridiplantae</taxon>
        <taxon>Streptophyta</taxon>
        <taxon>Embryophyta</taxon>
        <taxon>Tracheophyta</taxon>
        <taxon>Spermatophyta</taxon>
        <taxon>Magnoliopsida</taxon>
        <taxon>Ranunculales</taxon>
        <taxon>Menispermaceae</taxon>
        <taxon>Menispermoideae</taxon>
        <taxon>Cissampelideae</taxon>
        <taxon>Stephania</taxon>
    </lineage>
</organism>
<name>A0AAP0KYD7_9MAGN</name>
<dbReference type="PANTHER" id="PTHR35218">
    <property type="entry name" value="RNASE H DOMAIN-CONTAINING PROTEIN"/>
    <property type="match status" value="1"/>
</dbReference>
<dbReference type="AlphaFoldDB" id="A0AAP0KYD7"/>
<comment type="caution">
    <text evidence="1">The sequence shown here is derived from an EMBL/GenBank/DDBJ whole genome shotgun (WGS) entry which is preliminary data.</text>
</comment>
<dbReference type="EMBL" id="JBBNAF010000003">
    <property type="protein sequence ID" value="KAK9160278.1"/>
    <property type="molecule type" value="Genomic_DNA"/>
</dbReference>
<gene>
    <name evidence="1" type="ORF">Syun_006619</name>
</gene>
<evidence type="ECO:0000313" key="1">
    <source>
        <dbReference type="EMBL" id="KAK9160278.1"/>
    </source>
</evidence>
<protein>
    <submittedName>
        <fullName evidence="1">Uncharacterized protein</fullName>
    </submittedName>
</protein>